<keyword evidence="2" id="KW-1133">Transmembrane helix</keyword>
<feature type="transmembrane region" description="Helical" evidence="2">
    <location>
        <begin position="365"/>
        <end position="394"/>
    </location>
</feature>
<name>I0KBN9_9BACT</name>
<feature type="transmembrane region" description="Helical" evidence="2">
    <location>
        <begin position="286"/>
        <end position="309"/>
    </location>
</feature>
<evidence type="ECO:0000313" key="3">
    <source>
        <dbReference type="EMBL" id="CCH01542.1"/>
    </source>
</evidence>
<accession>I0KBN9</accession>
<proteinExistence type="predicted"/>
<dbReference type="Pfam" id="PF06772">
    <property type="entry name" value="LtrA"/>
    <property type="match status" value="1"/>
</dbReference>
<feature type="transmembrane region" description="Helical" evidence="2">
    <location>
        <begin position="53"/>
        <end position="70"/>
    </location>
</feature>
<feature type="transmembrane region" description="Helical" evidence="2">
    <location>
        <begin position="321"/>
        <end position="344"/>
    </location>
</feature>
<dbReference type="KEGG" id="fae:FAES_3535"/>
<dbReference type="RefSeq" id="WP_015332641.1">
    <property type="nucleotide sequence ID" value="NC_020054.1"/>
</dbReference>
<feature type="region of interest" description="Disordered" evidence="1">
    <location>
        <begin position="1"/>
        <end position="20"/>
    </location>
</feature>
<evidence type="ECO:0000313" key="4">
    <source>
        <dbReference type="Proteomes" id="UP000011058"/>
    </source>
</evidence>
<sequence length="415" mass="45661">MADSDEKTRNVPTLRSTETTGERRTSWAELLNDLAYTAIVMQLAMRLSTSLELVNVLEFLLLYVPVWWLWNGQTHYATRFDNVDDIVHRLLSSAQLIGLFILGASISKATEERSMVYALAYASVRAILLIDYARAWWYIPETRPYVQVIGIGFSLSMCVWIGSIWVEPPYRYGLWALALLIELGTPLTSGGKLHVDFPPDVRHLPERYGLFTLLVLGQAVTGVVTGLSGSVFFPNTIIAAVLGGVIIVGLWWAYFDRLDDDAVRKLTEHRDGDEPASQPAIRRYTIWLYTHLPLTLALTGYGVAIAKAIEAVDQPELPRPVHHLLIGSVATYLFAEAVISLTTLHSGPSHVSFQRGILVRVGAGLVLIGVGIFAKLGALALLLVISGVITVLILSDQLSPEAPESTERVESGMGK</sequence>
<dbReference type="HOGENOM" id="CLU_045667_2_0_10"/>
<dbReference type="eggNOG" id="COG4292">
    <property type="taxonomic scope" value="Bacteria"/>
</dbReference>
<feature type="transmembrane region" description="Helical" evidence="2">
    <location>
        <begin position="90"/>
        <end position="109"/>
    </location>
</feature>
<reference evidence="3 4" key="1">
    <citation type="journal article" date="2012" name="J. Bacteriol.">
        <title>Genome Sequence of Fibrella aestuarina BUZ 2T, a Filamentous Marine Bacterium.</title>
        <authorList>
            <person name="Filippini M."/>
            <person name="Qi W."/>
            <person name="Blom J."/>
            <person name="Goesmann A."/>
            <person name="Smits T.H."/>
            <person name="Bagheri H.C."/>
        </authorList>
    </citation>
    <scope>NUCLEOTIDE SEQUENCE [LARGE SCALE GENOMIC DNA]</scope>
    <source>
        <strain evidence="4">BUZ 2T</strain>
    </source>
</reference>
<dbReference type="EMBL" id="HE796683">
    <property type="protein sequence ID" value="CCH01542.1"/>
    <property type="molecule type" value="Genomic_DNA"/>
</dbReference>
<dbReference type="OrthoDB" id="9798526at2"/>
<evidence type="ECO:0000256" key="2">
    <source>
        <dbReference type="SAM" id="Phobius"/>
    </source>
</evidence>
<keyword evidence="2" id="KW-0472">Membrane</keyword>
<keyword evidence="4" id="KW-1185">Reference proteome</keyword>
<gene>
    <name evidence="3" type="primary">ltrA</name>
    <name evidence="3" type="ORF">FAES_3535</name>
</gene>
<protein>
    <submittedName>
        <fullName evidence="3">Putative membrane protein</fullName>
    </submittedName>
</protein>
<feature type="transmembrane region" description="Helical" evidence="2">
    <location>
        <begin position="172"/>
        <end position="189"/>
    </location>
</feature>
<feature type="transmembrane region" description="Helical" evidence="2">
    <location>
        <begin position="210"/>
        <end position="231"/>
    </location>
</feature>
<dbReference type="Proteomes" id="UP000011058">
    <property type="component" value="Chromosome"/>
</dbReference>
<organism evidence="3 4">
    <name type="scientific">Fibrella aestuarina BUZ 2</name>
    <dbReference type="NCBI Taxonomy" id="1166018"/>
    <lineage>
        <taxon>Bacteria</taxon>
        <taxon>Pseudomonadati</taxon>
        <taxon>Bacteroidota</taxon>
        <taxon>Cytophagia</taxon>
        <taxon>Cytophagales</taxon>
        <taxon>Spirosomataceae</taxon>
        <taxon>Fibrella</taxon>
    </lineage>
</organism>
<keyword evidence="2" id="KW-0812">Transmembrane</keyword>
<feature type="transmembrane region" description="Helical" evidence="2">
    <location>
        <begin position="145"/>
        <end position="166"/>
    </location>
</feature>
<dbReference type="STRING" id="1166018.FAES_3535"/>
<feature type="transmembrane region" description="Helical" evidence="2">
    <location>
        <begin position="115"/>
        <end position="133"/>
    </location>
</feature>
<feature type="transmembrane region" description="Helical" evidence="2">
    <location>
        <begin position="237"/>
        <end position="255"/>
    </location>
</feature>
<dbReference type="PANTHER" id="PTHR36840:SF1">
    <property type="entry name" value="BLL5714 PROTEIN"/>
    <property type="match status" value="1"/>
</dbReference>
<dbReference type="InterPro" id="IPR010640">
    <property type="entry name" value="Low_temperature_requirement_A"/>
</dbReference>
<dbReference type="PANTHER" id="PTHR36840">
    <property type="entry name" value="BLL5714 PROTEIN"/>
    <property type="match status" value="1"/>
</dbReference>
<evidence type="ECO:0000256" key="1">
    <source>
        <dbReference type="SAM" id="MobiDB-lite"/>
    </source>
</evidence>
<dbReference type="AlphaFoldDB" id="I0KBN9"/>